<name>A0AA39SSE0_ACESA</name>
<gene>
    <name evidence="3" type="ORF">LWI29_012588</name>
</gene>
<dbReference type="Gene3D" id="1.25.40.10">
    <property type="entry name" value="Tetratricopeptide repeat domain"/>
    <property type="match status" value="1"/>
</dbReference>
<dbReference type="Pfam" id="PF01535">
    <property type="entry name" value="PPR"/>
    <property type="match status" value="2"/>
</dbReference>
<dbReference type="EMBL" id="JAUESC010000004">
    <property type="protein sequence ID" value="KAK0596075.1"/>
    <property type="molecule type" value="Genomic_DNA"/>
</dbReference>
<evidence type="ECO:0000313" key="4">
    <source>
        <dbReference type="Proteomes" id="UP001168877"/>
    </source>
</evidence>
<dbReference type="AlphaFoldDB" id="A0AA39SSE0"/>
<dbReference type="PANTHER" id="PTHR47926">
    <property type="entry name" value="PENTATRICOPEPTIDE REPEAT-CONTAINING PROTEIN"/>
    <property type="match status" value="1"/>
</dbReference>
<dbReference type="PROSITE" id="PS51375">
    <property type="entry name" value="PPR"/>
    <property type="match status" value="1"/>
</dbReference>
<evidence type="ECO:0000256" key="1">
    <source>
        <dbReference type="ARBA" id="ARBA00022737"/>
    </source>
</evidence>
<evidence type="ECO:0000256" key="2">
    <source>
        <dbReference type="PROSITE-ProRule" id="PRU00708"/>
    </source>
</evidence>
<organism evidence="3 4">
    <name type="scientific">Acer saccharum</name>
    <name type="common">Sugar maple</name>
    <dbReference type="NCBI Taxonomy" id="4024"/>
    <lineage>
        <taxon>Eukaryota</taxon>
        <taxon>Viridiplantae</taxon>
        <taxon>Streptophyta</taxon>
        <taxon>Embryophyta</taxon>
        <taxon>Tracheophyta</taxon>
        <taxon>Spermatophyta</taxon>
        <taxon>Magnoliopsida</taxon>
        <taxon>eudicotyledons</taxon>
        <taxon>Gunneridae</taxon>
        <taxon>Pentapetalae</taxon>
        <taxon>rosids</taxon>
        <taxon>malvids</taxon>
        <taxon>Sapindales</taxon>
        <taxon>Sapindaceae</taxon>
        <taxon>Hippocastanoideae</taxon>
        <taxon>Acereae</taxon>
        <taxon>Acer</taxon>
    </lineage>
</organism>
<dbReference type="InterPro" id="IPR011990">
    <property type="entry name" value="TPR-like_helical_dom_sf"/>
</dbReference>
<keyword evidence="4" id="KW-1185">Reference proteome</keyword>
<keyword evidence="1" id="KW-0677">Repeat</keyword>
<reference evidence="3" key="2">
    <citation type="submission" date="2023-06" db="EMBL/GenBank/DDBJ databases">
        <authorList>
            <person name="Swenson N.G."/>
            <person name="Wegrzyn J.L."/>
            <person name="Mcevoy S.L."/>
        </authorList>
    </citation>
    <scope>NUCLEOTIDE SEQUENCE</scope>
    <source>
        <strain evidence="3">NS2018</strain>
        <tissue evidence="3">Leaf</tissue>
    </source>
</reference>
<dbReference type="GO" id="GO:0003723">
    <property type="term" value="F:RNA binding"/>
    <property type="evidence" value="ECO:0007669"/>
    <property type="project" value="InterPro"/>
</dbReference>
<reference evidence="3" key="1">
    <citation type="journal article" date="2022" name="Plant J.">
        <title>Strategies of tolerance reflected in two North American maple genomes.</title>
        <authorList>
            <person name="McEvoy S.L."/>
            <person name="Sezen U.U."/>
            <person name="Trouern-Trend A."/>
            <person name="McMahon S.M."/>
            <person name="Schaberg P.G."/>
            <person name="Yang J."/>
            <person name="Wegrzyn J.L."/>
            <person name="Swenson N.G."/>
        </authorList>
    </citation>
    <scope>NUCLEOTIDE SEQUENCE</scope>
    <source>
        <strain evidence="3">NS2018</strain>
    </source>
</reference>
<proteinExistence type="predicted"/>
<comment type="caution">
    <text evidence="3">The sequence shown here is derived from an EMBL/GenBank/DDBJ whole genome shotgun (WGS) entry which is preliminary data.</text>
</comment>
<dbReference type="NCBIfam" id="TIGR00756">
    <property type="entry name" value="PPR"/>
    <property type="match status" value="2"/>
</dbReference>
<dbReference type="InterPro" id="IPR046960">
    <property type="entry name" value="PPR_At4g14850-like_plant"/>
</dbReference>
<protein>
    <recommendedName>
        <fullName evidence="5">Pentatricopeptide repeat-containing protein</fullName>
    </recommendedName>
</protein>
<evidence type="ECO:0008006" key="5">
    <source>
        <dbReference type="Google" id="ProtNLM"/>
    </source>
</evidence>
<sequence length="142" mass="15943">MSGSYSENSGPVAIVPLFHHYLHVLKLSAVYPCLDRLHRSFYSHAKQNLGAVGKSNTRSTSCGVYNHNVKISHLGSSGRVKEARKLFDEMSQRDSVSYASMITVYLKNNDLPRAETLFRELPDRNIVAESTMIDGIMLRLVE</sequence>
<evidence type="ECO:0000313" key="3">
    <source>
        <dbReference type="EMBL" id="KAK0596075.1"/>
    </source>
</evidence>
<dbReference type="InterPro" id="IPR002885">
    <property type="entry name" value="PPR_rpt"/>
</dbReference>
<feature type="repeat" description="PPR" evidence="2">
    <location>
        <begin position="94"/>
        <end position="128"/>
    </location>
</feature>
<dbReference type="Proteomes" id="UP001168877">
    <property type="component" value="Unassembled WGS sequence"/>
</dbReference>
<dbReference type="GO" id="GO:0009451">
    <property type="term" value="P:RNA modification"/>
    <property type="evidence" value="ECO:0007669"/>
    <property type="project" value="InterPro"/>
</dbReference>
<accession>A0AA39SSE0</accession>